<gene>
    <name evidence="8" type="primary">LOC112042578</name>
</gene>
<dbReference type="GO" id="GO:0038023">
    <property type="term" value="F:signaling receptor activity"/>
    <property type="evidence" value="ECO:0007669"/>
    <property type="project" value="TreeGrafter"/>
</dbReference>
<evidence type="ECO:0000256" key="5">
    <source>
        <dbReference type="SAM" id="SignalP"/>
    </source>
</evidence>
<name>A0A2R2MS70_LINAN</name>
<evidence type="ECO:0000259" key="6">
    <source>
        <dbReference type="Pfam" id="PF01094"/>
    </source>
</evidence>
<evidence type="ECO:0000313" key="8">
    <source>
        <dbReference type="RefSeq" id="XP_023933111.1"/>
    </source>
</evidence>
<dbReference type="GeneID" id="112042578"/>
<evidence type="ECO:0000256" key="1">
    <source>
        <dbReference type="ARBA" id="ARBA00004370"/>
    </source>
</evidence>
<keyword evidence="4" id="KW-0472">Membrane</keyword>
<feature type="domain" description="Receptor ligand binding region" evidence="6">
    <location>
        <begin position="53"/>
        <end position="198"/>
    </location>
</feature>
<keyword evidence="7" id="KW-1185">Reference proteome</keyword>
<dbReference type="AlphaFoldDB" id="A0A2R2MS70"/>
<keyword evidence="2" id="KW-0812">Transmembrane</keyword>
<protein>
    <submittedName>
        <fullName evidence="8">Receptor-type guanylate cyclase Gyc76C-like</fullName>
    </submittedName>
</protein>
<dbReference type="Gene3D" id="3.40.50.2300">
    <property type="match status" value="2"/>
</dbReference>
<dbReference type="PANTHER" id="PTHR44755">
    <property type="entry name" value="NATRIURETIC PEPTIDE RECEPTOR 3-RELATED"/>
    <property type="match status" value="1"/>
</dbReference>
<feature type="signal peptide" evidence="5">
    <location>
        <begin position="1"/>
        <end position="22"/>
    </location>
</feature>
<keyword evidence="5" id="KW-0732">Signal</keyword>
<dbReference type="GO" id="GO:0007165">
    <property type="term" value="P:signal transduction"/>
    <property type="evidence" value="ECO:0007669"/>
    <property type="project" value="TreeGrafter"/>
</dbReference>
<evidence type="ECO:0000313" key="7">
    <source>
        <dbReference type="Proteomes" id="UP000085678"/>
    </source>
</evidence>
<dbReference type="InterPro" id="IPR052612">
    <property type="entry name" value="ANP_Clearance_Receptor"/>
</dbReference>
<organism evidence="7 8">
    <name type="scientific">Lingula anatina</name>
    <name type="common">Brachiopod</name>
    <name type="synonym">Lingula unguis</name>
    <dbReference type="NCBI Taxonomy" id="7574"/>
    <lineage>
        <taxon>Eukaryota</taxon>
        <taxon>Metazoa</taxon>
        <taxon>Spiralia</taxon>
        <taxon>Lophotrochozoa</taxon>
        <taxon>Brachiopoda</taxon>
        <taxon>Linguliformea</taxon>
        <taxon>Lingulata</taxon>
        <taxon>Lingulida</taxon>
        <taxon>Linguloidea</taxon>
        <taxon>Lingulidae</taxon>
        <taxon>Lingula</taxon>
    </lineage>
</organism>
<evidence type="ECO:0000256" key="3">
    <source>
        <dbReference type="ARBA" id="ARBA00022989"/>
    </source>
</evidence>
<dbReference type="PANTHER" id="PTHR44755:SF8">
    <property type="entry name" value="RECEPTOR LIGAND BINDING REGION DOMAIN-CONTAINING PROTEIN"/>
    <property type="match status" value="1"/>
</dbReference>
<evidence type="ECO:0000256" key="4">
    <source>
        <dbReference type="ARBA" id="ARBA00023136"/>
    </source>
</evidence>
<feature type="chain" id="PRO_5015153706" evidence="5">
    <location>
        <begin position="23"/>
        <end position="202"/>
    </location>
</feature>
<comment type="subcellular location">
    <subcellularLocation>
        <location evidence="1">Membrane</location>
    </subcellularLocation>
</comment>
<evidence type="ECO:0000256" key="2">
    <source>
        <dbReference type="ARBA" id="ARBA00022692"/>
    </source>
</evidence>
<proteinExistence type="predicted"/>
<dbReference type="KEGG" id="lak:112042578"/>
<reference evidence="8" key="1">
    <citation type="submission" date="2025-08" db="UniProtKB">
        <authorList>
            <consortium name="RefSeq"/>
        </authorList>
    </citation>
    <scope>IDENTIFICATION</scope>
    <source>
        <tissue evidence="8">Gonads</tissue>
    </source>
</reference>
<dbReference type="GO" id="GO:0017046">
    <property type="term" value="F:peptide hormone binding"/>
    <property type="evidence" value="ECO:0007669"/>
    <property type="project" value="TreeGrafter"/>
</dbReference>
<dbReference type="SUPFAM" id="SSF53822">
    <property type="entry name" value="Periplasmic binding protein-like I"/>
    <property type="match status" value="1"/>
</dbReference>
<sequence>MLLVKNRVFVMAFLVSLRLSEGSSDSIRIGYITGSEKPHPKSMYKRPGINISGALTLAVNEINNDSNILPNHTLEFTVKETYGKELNSVRHACDLSTNESISAIIGPQETCIFEAKVAAAYNVPMVSYFCTQKEVADKALYPTFVRTKPQDWVISSSVTSVLKYFNWKKVAFIHRDQAAFAHIAKTIVQVRRKIEINMPNSN</sequence>
<dbReference type="RefSeq" id="XP_023933111.1">
    <property type="nucleotide sequence ID" value="XM_024077343.1"/>
</dbReference>
<dbReference type="Proteomes" id="UP000085678">
    <property type="component" value="Unplaced"/>
</dbReference>
<dbReference type="OrthoDB" id="60033at2759"/>
<accession>A0A2R2MS70</accession>
<dbReference type="Pfam" id="PF01094">
    <property type="entry name" value="ANF_receptor"/>
    <property type="match status" value="1"/>
</dbReference>
<dbReference type="STRING" id="7574.A0A2R2MS70"/>
<keyword evidence="3" id="KW-1133">Transmembrane helix</keyword>
<dbReference type="GO" id="GO:0016020">
    <property type="term" value="C:membrane"/>
    <property type="evidence" value="ECO:0007669"/>
    <property type="project" value="UniProtKB-SubCell"/>
</dbReference>
<dbReference type="InterPro" id="IPR028082">
    <property type="entry name" value="Peripla_BP_I"/>
</dbReference>
<dbReference type="InterPro" id="IPR001828">
    <property type="entry name" value="ANF_lig-bd_rcpt"/>
</dbReference>
<dbReference type="InParanoid" id="A0A2R2MS70"/>